<evidence type="ECO:0000313" key="2">
    <source>
        <dbReference type="EMBL" id="OJJ50255.1"/>
    </source>
</evidence>
<protein>
    <recommendedName>
        <fullName evidence="4">Phosphoglycerate mutase family protein</fullName>
    </recommendedName>
</protein>
<dbReference type="RefSeq" id="XP_022584765.1">
    <property type="nucleotide sequence ID" value="XM_022730390.1"/>
</dbReference>
<evidence type="ECO:0000313" key="3">
    <source>
        <dbReference type="Proteomes" id="UP000184188"/>
    </source>
</evidence>
<gene>
    <name evidence="2" type="ORF">ASPZODRAFT_90240</name>
</gene>
<reference evidence="3" key="1">
    <citation type="journal article" date="2017" name="Genome Biol.">
        <title>Comparative genomics reveals high biological diversity and specific adaptations in the industrially and medically important fungal genus Aspergillus.</title>
        <authorList>
            <person name="de Vries R.P."/>
            <person name="Riley R."/>
            <person name="Wiebenga A."/>
            <person name="Aguilar-Osorio G."/>
            <person name="Amillis S."/>
            <person name="Uchima C.A."/>
            <person name="Anderluh G."/>
            <person name="Asadollahi M."/>
            <person name="Askin M."/>
            <person name="Barry K."/>
            <person name="Battaglia E."/>
            <person name="Bayram O."/>
            <person name="Benocci T."/>
            <person name="Braus-Stromeyer S.A."/>
            <person name="Caldana C."/>
            <person name="Canovas D."/>
            <person name="Cerqueira G.C."/>
            <person name="Chen F."/>
            <person name="Chen W."/>
            <person name="Choi C."/>
            <person name="Clum A."/>
            <person name="Dos Santos R.A."/>
            <person name="Damasio A.R."/>
            <person name="Diallinas G."/>
            <person name="Emri T."/>
            <person name="Fekete E."/>
            <person name="Flipphi M."/>
            <person name="Freyberg S."/>
            <person name="Gallo A."/>
            <person name="Gournas C."/>
            <person name="Habgood R."/>
            <person name="Hainaut M."/>
            <person name="Harispe M.L."/>
            <person name="Henrissat B."/>
            <person name="Hilden K.S."/>
            <person name="Hope R."/>
            <person name="Hossain A."/>
            <person name="Karabika E."/>
            <person name="Karaffa L."/>
            <person name="Karanyi Z."/>
            <person name="Krasevec N."/>
            <person name="Kuo A."/>
            <person name="Kusch H."/>
            <person name="LaButti K."/>
            <person name="Lagendijk E.L."/>
            <person name="Lapidus A."/>
            <person name="Levasseur A."/>
            <person name="Lindquist E."/>
            <person name="Lipzen A."/>
            <person name="Logrieco A.F."/>
            <person name="MacCabe A."/>
            <person name="Maekelae M.R."/>
            <person name="Malavazi I."/>
            <person name="Melin P."/>
            <person name="Meyer V."/>
            <person name="Mielnichuk N."/>
            <person name="Miskei M."/>
            <person name="Molnar A.P."/>
            <person name="Mule G."/>
            <person name="Ngan C.Y."/>
            <person name="Orejas M."/>
            <person name="Orosz E."/>
            <person name="Ouedraogo J.P."/>
            <person name="Overkamp K.M."/>
            <person name="Park H.-S."/>
            <person name="Perrone G."/>
            <person name="Piumi F."/>
            <person name="Punt P.J."/>
            <person name="Ram A.F."/>
            <person name="Ramon A."/>
            <person name="Rauscher S."/>
            <person name="Record E."/>
            <person name="Riano-Pachon D.M."/>
            <person name="Robert V."/>
            <person name="Roehrig J."/>
            <person name="Ruller R."/>
            <person name="Salamov A."/>
            <person name="Salih N.S."/>
            <person name="Samson R.A."/>
            <person name="Sandor E."/>
            <person name="Sanguinetti M."/>
            <person name="Schuetze T."/>
            <person name="Sepcic K."/>
            <person name="Shelest E."/>
            <person name="Sherlock G."/>
            <person name="Sophianopoulou V."/>
            <person name="Squina F.M."/>
            <person name="Sun H."/>
            <person name="Susca A."/>
            <person name="Todd R.B."/>
            <person name="Tsang A."/>
            <person name="Unkles S.E."/>
            <person name="van de Wiele N."/>
            <person name="van Rossen-Uffink D."/>
            <person name="Oliveira J.V."/>
            <person name="Vesth T.C."/>
            <person name="Visser J."/>
            <person name="Yu J.-H."/>
            <person name="Zhou M."/>
            <person name="Andersen M.R."/>
            <person name="Archer D.B."/>
            <person name="Baker S.E."/>
            <person name="Benoit I."/>
            <person name="Brakhage A.A."/>
            <person name="Braus G.H."/>
            <person name="Fischer R."/>
            <person name="Frisvad J.C."/>
            <person name="Goldman G.H."/>
            <person name="Houbraken J."/>
            <person name="Oakley B."/>
            <person name="Pocsi I."/>
            <person name="Scazzocchio C."/>
            <person name="Seiboth B."/>
            <person name="vanKuyk P.A."/>
            <person name="Wortman J."/>
            <person name="Dyer P.S."/>
            <person name="Grigoriev I.V."/>
        </authorList>
    </citation>
    <scope>NUCLEOTIDE SEQUENCE [LARGE SCALE GENOMIC DNA]</scope>
    <source>
        <strain evidence="3">CBS 506.65</strain>
    </source>
</reference>
<dbReference type="EMBL" id="KV878337">
    <property type="protein sequence ID" value="OJJ50255.1"/>
    <property type="molecule type" value="Genomic_DNA"/>
</dbReference>
<dbReference type="PROSITE" id="PS00175">
    <property type="entry name" value="PG_MUTASE"/>
    <property type="match status" value="1"/>
</dbReference>
<dbReference type="VEuPathDB" id="FungiDB:ASPZODRAFT_90240"/>
<sequence length="174" mass="18954">MVRALLSTLLLATAVAAAEPTVYLIRHGEKPSNGSDGLSAAGLERAECLTHVFGPESDYDIGFIMAEQPKSDGSRQRPYDTVLPLAEELGLTIDTNCTKKDYDCVADTVENYEGEGNILICWEHAALNNIVEALGVSSYSNYPSDAYNLIWTDPYPWTEITNVTSEDCPGLDTD</sequence>
<keyword evidence="1" id="KW-0732">Signal</keyword>
<keyword evidence="3" id="KW-1185">Reference proteome</keyword>
<name>A0A1L9SST6_9EURO</name>
<feature type="chain" id="PRO_5009887563" description="Phosphoglycerate mutase family protein" evidence="1">
    <location>
        <begin position="18"/>
        <end position="174"/>
    </location>
</feature>
<dbReference type="STRING" id="1073090.A0A1L9SST6"/>
<dbReference type="InterPro" id="IPR001345">
    <property type="entry name" value="PG/BPGM_mutase_AS"/>
</dbReference>
<feature type="signal peptide" evidence="1">
    <location>
        <begin position="1"/>
        <end position="17"/>
    </location>
</feature>
<organism evidence="2 3">
    <name type="scientific">Penicilliopsis zonata CBS 506.65</name>
    <dbReference type="NCBI Taxonomy" id="1073090"/>
    <lineage>
        <taxon>Eukaryota</taxon>
        <taxon>Fungi</taxon>
        <taxon>Dikarya</taxon>
        <taxon>Ascomycota</taxon>
        <taxon>Pezizomycotina</taxon>
        <taxon>Eurotiomycetes</taxon>
        <taxon>Eurotiomycetidae</taxon>
        <taxon>Eurotiales</taxon>
        <taxon>Aspergillaceae</taxon>
        <taxon>Penicilliopsis</taxon>
    </lineage>
</organism>
<dbReference type="GeneID" id="34616854"/>
<dbReference type="OrthoDB" id="425925at2759"/>
<dbReference type="Proteomes" id="UP000184188">
    <property type="component" value="Unassembled WGS sequence"/>
</dbReference>
<evidence type="ECO:0008006" key="4">
    <source>
        <dbReference type="Google" id="ProtNLM"/>
    </source>
</evidence>
<dbReference type="GO" id="GO:0003824">
    <property type="term" value="F:catalytic activity"/>
    <property type="evidence" value="ECO:0007669"/>
    <property type="project" value="InterPro"/>
</dbReference>
<dbReference type="AlphaFoldDB" id="A0A1L9SST6"/>
<proteinExistence type="predicted"/>
<accession>A0A1L9SST6</accession>
<evidence type="ECO:0000256" key="1">
    <source>
        <dbReference type="SAM" id="SignalP"/>
    </source>
</evidence>